<keyword evidence="2" id="KW-1185">Reference proteome</keyword>
<evidence type="ECO:0000313" key="1">
    <source>
        <dbReference type="EMBL" id="TQD80202.1"/>
    </source>
</evidence>
<proteinExistence type="predicted"/>
<protein>
    <submittedName>
        <fullName evidence="1">Uncharacterized protein</fullName>
    </submittedName>
</protein>
<accession>A0A540L1P3</accession>
<comment type="caution">
    <text evidence="1">The sequence shown here is derived from an EMBL/GenBank/DDBJ whole genome shotgun (WGS) entry which is preliminary data.</text>
</comment>
<dbReference type="Proteomes" id="UP000315295">
    <property type="component" value="Unassembled WGS sequence"/>
</dbReference>
<organism evidence="1 2">
    <name type="scientific">Malus baccata</name>
    <name type="common">Siberian crab apple</name>
    <name type="synonym">Pyrus baccata</name>
    <dbReference type="NCBI Taxonomy" id="106549"/>
    <lineage>
        <taxon>Eukaryota</taxon>
        <taxon>Viridiplantae</taxon>
        <taxon>Streptophyta</taxon>
        <taxon>Embryophyta</taxon>
        <taxon>Tracheophyta</taxon>
        <taxon>Spermatophyta</taxon>
        <taxon>Magnoliopsida</taxon>
        <taxon>eudicotyledons</taxon>
        <taxon>Gunneridae</taxon>
        <taxon>Pentapetalae</taxon>
        <taxon>rosids</taxon>
        <taxon>fabids</taxon>
        <taxon>Rosales</taxon>
        <taxon>Rosaceae</taxon>
        <taxon>Amygdaloideae</taxon>
        <taxon>Maleae</taxon>
        <taxon>Malus</taxon>
    </lineage>
</organism>
<evidence type="ECO:0000313" key="2">
    <source>
        <dbReference type="Proteomes" id="UP000315295"/>
    </source>
</evidence>
<gene>
    <name evidence="1" type="ORF">C1H46_034256</name>
</gene>
<dbReference type="EMBL" id="VIEB01000820">
    <property type="protein sequence ID" value="TQD80202.1"/>
    <property type="molecule type" value="Genomic_DNA"/>
</dbReference>
<reference evidence="1 2" key="1">
    <citation type="journal article" date="2019" name="G3 (Bethesda)">
        <title>Sequencing of a Wild Apple (Malus baccata) Genome Unravels the Differences Between Cultivated and Wild Apple Species Regarding Disease Resistance and Cold Tolerance.</title>
        <authorList>
            <person name="Chen X."/>
        </authorList>
    </citation>
    <scope>NUCLEOTIDE SEQUENCE [LARGE SCALE GENOMIC DNA]</scope>
    <source>
        <strain evidence="2">cv. Shandingzi</strain>
        <tissue evidence="1">Leaves</tissue>
    </source>
</reference>
<sequence length="58" mass="7181">MVCPDPFFTKLRLDIFESAQIRLFESTYEAWIRIRIRRYDTTRHNNTENLQILRYDTL</sequence>
<dbReference type="AlphaFoldDB" id="A0A540L1P3"/>
<name>A0A540L1P3_MALBA</name>